<protein>
    <recommendedName>
        <fullName evidence="3">ABC3 transporter permease protein domain-containing protein</fullName>
    </recommendedName>
</protein>
<organism evidence="2">
    <name type="scientific">bioreactor metagenome</name>
    <dbReference type="NCBI Taxonomy" id="1076179"/>
    <lineage>
        <taxon>unclassified sequences</taxon>
        <taxon>metagenomes</taxon>
        <taxon>ecological metagenomes</taxon>
    </lineage>
</organism>
<evidence type="ECO:0000313" key="2">
    <source>
        <dbReference type="EMBL" id="MPM83197.1"/>
    </source>
</evidence>
<keyword evidence="1" id="KW-0812">Transmembrane</keyword>
<keyword evidence="1" id="KW-0472">Membrane</keyword>
<accession>A0A645D220</accession>
<feature type="transmembrane region" description="Helical" evidence="1">
    <location>
        <begin position="181"/>
        <end position="208"/>
    </location>
</feature>
<dbReference type="AlphaFoldDB" id="A0A645D220"/>
<evidence type="ECO:0000256" key="1">
    <source>
        <dbReference type="SAM" id="Phobius"/>
    </source>
</evidence>
<dbReference type="PANTHER" id="PTHR46795">
    <property type="entry name" value="ABC TRANSPORTER PERMEASE-RELATED-RELATED"/>
    <property type="match status" value="1"/>
</dbReference>
<proteinExistence type="predicted"/>
<evidence type="ECO:0008006" key="3">
    <source>
        <dbReference type="Google" id="ProtNLM"/>
    </source>
</evidence>
<dbReference type="PANTHER" id="PTHR46795:SF3">
    <property type="entry name" value="ABC TRANSPORTER PERMEASE"/>
    <property type="match status" value="1"/>
</dbReference>
<keyword evidence="1" id="KW-1133">Transmembrane helix</keyword>
<name>A0A645D220_9ZZZZ</name>
<gene>
    <name evidence="2" type="ORF">SDC9_130260</name>
</gene>
<feature type="transmembrane region" description="Helical" evidence="1">
    <location>
        <begin position="276"/>
        <end position="300"/>
    </location>
</feature>
<reference evidence="2" key="1">
    <citation type="submission" date="2019-08" db="EMBL/GenBank/DDBJ databases">
        <authorList>
            <person name="Kucharzyk K."/>
            <person name="Murdoch R.W."/>
            <person name="Higgins S."/>
            <person name="Loffler F."/>
        </authorList>
    </citation>
    <scope>NUCLEOTIDE SEQUENCE</scope>
</reference>
<sequence length="310" mass="34388">MRSGDEFATNGLNNYTSTDGVSMLDFVTAAQYNALTGGSNVLGPDEVLAYSGKGELGDQITLFGRTFRVREHLSGTPTVNDYAAWLVDDFLVVVPDESVMDWLYREQAEAFRDGNPSSFQYSIALNLDGTEEEKLTCAEAMREAIRRPVSYTRADANGNPETVTYYVSDLESRQAAAKDFYSVYGGFLFLGLFLGALFLMATVLIIYYKQVSEGYEDKERFEIMRKVGMSTAEVRMAIRSQVLTVFFLPLLMAMLHIAAAFKMITKLLAVLSLTNVPLFFACTVATVVIFGAGYSLVYALTARTYYKIVS</sequence>
<dbReference type="InterPro" id="IPR052536">
    <property type="entry name" value="ABC-4_Integral_Memb_Prot"/>
</dbReference>
<comment type="caution">
    <text evidence="2">The sequence shown here is derived from an EMBL/GenBank/DDBJ whole genome shotgun (WGS) entry which is preliminary data.</text>
</comment>
<feature type="transmembrane region" description="Helical" evidence="1">
    <location>
        <begin position="242"/>
        <end position="264"/>
    </location>
</feature>
<dbReference type="EMBL" id="VSSQ01032057">
    <property type="protein sequence ID" value="MPM83197.1"/>
    <property type="molecule type" value="Genomic_DNA"/>
</dbReference>